<keyword evidence="2" id="KW-0805">Transcription regulation</keyword>
<dbReference type="SUPFAM" id="SSF46785">
    <property type="entry name" value="Winged helix' DNA-binding domain"/>
    <property type="match status" value="1"/>
</dbReference>
<dbReference type="InterPro" id="IPR000847">
    <property type="entry name" value="LysR_HTH_N"/>
</dbReference>
<evidence type="ECO:0000256" key="3">
    <source>
        <dbReference type="ARBA" id="ARBA00023125"/>
    </source>
</evidence>
<keyword evidence="3" id="KW-0238">DNA-binding</keyword>
<name>A0ABY8TET5_9HYPH</name>
<feature type="domain" description="HTH lysR-type" evidence="5">
    <location>
        <begin position="63"/>
        <end position="114"/>
    </location>
</feature>
<dbReference type="InterPro" id="IPR036390">
    <property type="entry name" value="WH_DNA-bd_sf"/>
</dbReference>
<dbReference type="PROSITE" id="PS50931">
    <property type="entry name" value="HTH_LYSR"/>
    <property type="match status" value="1"/>
</dbReference>
<sequence>MPFGLAIRGGVWELTRNLVSTRQGEGLKHFIDAKIEDKAVPKKLTYSLGVKMGRRFDHLGDVEAFITVAEKGSMTEGAVTLSTTPSVLSRAITRLEARLGAQLMRRTTRRLRLTDEGRAYLEQARAAFSMIDDAERAIQGPTGASLTGHVRISVPTTYGHYRLPAMLDRFTQIHPEVQVELSITNRNVDLVAEGYDLAIRLGPFPDSGLVARKLEDAPLRLVASPHYLERAGVPRSVEDLATHQCLPFVMPSTGRCAPWLFRVEGRDVDWTPPGRIRVFDDVLGVVSLAENGLGICQTYDFIVRGRIEQGRLVDVLEHARGRSRPFSLIFAPHRRLSAATRTLIDFLASDGLGTCLALSGPGRRTSVKV</sequence>
<proteinExistence type="inferred from homology"/>
<dbReference type="Pfam" id="PF00126">
    <property type="entry name" value="HTH_1"/>
    <property type="match status" value="1"/>
</dbReference>
<reference evidence="6 7" key="1">
    <citation type="submission" date="2023-03" db="EMBL/GenBank/DDBJ databases">
        <authorList>
            <person name="Menendez E."/>
            <person name="Kaur S."/>
            <person name="Flores-Felix J.D."/>
            <person name="diCenzo G.C."/>
            <person name="Peix A."/>
            <person name="Velazquez E."/>
        </authorList>
    </citation>
    <scope>NUCLEOTIDE SEQUENCE [LARGE SCALE GENOMIC DNA]</scope>
    <source>
        <strain evidence="6 7">CCBAU 71714</strain>
        <plasmid evidence="6 7">pSkuCCBAU71714a</plasmid>
    </source>
</reference>
<comment type="similarity">
    <text evidence="1">Belongs to the LysR transcriptional regulatory family.</text>
</comment>
<dbReference type="CDD" id="cd08422">
    <property type="entry name" value="PBP2_CrgA_like"/>
    <property type="match status" value="1"/>
</dbReference>
<evidence type="ECO:0000313" key="6">
    <source>
        <dbReference type="EMBL" id="WHS96421.1"/>
    </source>
</evidence>
<dbReference type="Proteomes" id="UP001233264">
    <property type="component" value="Plasmid pSkuCCBAU71714a"/>
</dbReference>
<dbReference type="Pfam" id="PF03466">
    <property type="entry name" value="LysR_substrate"/>
    <property type="match status" value="1"/>
</dbReference>
<dbReference type="PANTHER" id="PTHR30537">
    <property type="entry name" value="HTH-TYPE TRANSCRIPTIONAL REGULATOR"/>
    <property type="match status" value="1"/>
</dbReference>
<evidence type="ECO:0000313" key="7">
    <source>
        <dbReference type="Proteomes" id="UP001233264"/>
    </source>
</evidence>
<geneLocation type="plasmid" evidence="6 7">
    <name>pSkuCCBAU71714a</name>
</geneLocation>
<keyword evidence="7" id="KW-1185">Reference proteome</keyword>
<evidence type="ECO:0000256" key="4">
    <source>
        <dbReference type="ARBA" id="ARBA00023163"/>
    </source>
</evidence>
<protein>
    <submittedName>
        <fullName evidence="6">LysR substrate-binding domain-containing protein</fullName>
    </submittedName>
</protein>
<keyword evidence="6" id="KW-0614">Plasmid</keyword>
<dbReference type="InterPro" id="IPR058163">
    <property type="entry name" value="LysR-type_TF_proteobact-type"/>
</dbReference>
<organism evidence="6 7">
    <name type="scientific">Sinorhizobium kummerowiae</name>
    <dbReference type="NCBI Taxonomy" id="158892"/>
    <lineage>
        <taxon>Bacteria</taxon>
        <taxon>Pseudomonadati</taxon>
        <taxon>Pseudomonadota</taxon>
        <taxon>Alphaproteobacteria</taxon>
        <taxon>Hyphomicrobiales</taxon>
        <taxon>Rhizobiaceae</taxon>
        <taxon>Sinorhizobium/Ensifer group</taxon>
        <taxon>Sinorhizobium</taxon>
    </lineage>
</organism>
<dbReference type="Gene3D" id="1.10.10.10">
    <property type="entry name" value="Winged helix-like DNA-binding domain superfamily/Winged helix DNA-binding domain"/>
    <property type="match status" value="1"/>
</dbReference>
<dbReference type="Gene3D" id="3.40.190.290">
    <property type="match status" value="1"/>
</dbReference>
<evidence type="ECO:0000256" key="2">
    <source>
        <dbReference type="ARBA" id="ARBA00023015"/>
    </source>
</evidence>
<gene>
    <name evidence="6" type="ORF">PZL22_005298</name>
</gene>
<accession>A0ABY8TET5</accession>
<keyword evidence="4" id="KW-0804">Transcription</keyword>
<dbReference type="PANTHER" id="PTHR30537:SF5">
    <property type="entry name" value="HTH-TYPE TRANSCRIPTIONAL ACTIVATOR TTDR-RELATED"/>
    <property type="match status" value="1"/>
</dbReference>
<evidence type="ECO:0000256" key="1">
    <source>
        <dbReference type="ARBA" id="ARBA00009437"/>
    </source>
</evidence>
<dbReference type="InterPro" id="IPR005119">
    <property type="entry name" value="LysR_subst-bd"/>
</dbReference>
<dbReference type="InterPro" id="IPR036388">
    <property type="entry name" value="WH-like_DNA-bd_sf"/>
</dbReference>
<dbReference type="SUPFAM" id="SSF53850">
    <property type="entry name" value="Periplasmic binding protein-like II"/>
    <property type="match status" value="1"/>
</dbReference>
<evidence type="ECO:0000259" key="5">
    <source>
        <dbReference type="PROSITE" id="PS50931"/>
    </source>
</evidence>
<dbReference type="EMBL" id="CP120366">
    <property type="protein sequence ID" value="WHS96421.1"/>
    <property type="molecule type" value="Genomic_DNA"/>
</dbReference>